<dbReference type="Pfam" id="PF01425">
    <property type="entry name" value="Amidase"/>
    <property type="match status" value="1"/>
</dbReference>
<evidence type="ECO:0000313" key="3">
    <source>
        <dbReference type="EMBL" id="MCK7594013.1"/>
    </source>
</evidence>
<name>A0ABT0GHV6_9GAMM</name>
<protein>
    <submittedName>
        <fullName evidence="3">Amidase</fullName>
    </submittedName>
</protein>
<feature type="domain" description="Amidase" evidence="2">
    <location>
        <begin position="30"/>
        <end position="434"/>
    </location>
</feature>
<accession>A0ABT0GHV6</accession>
<organism evidence="3 4">
    <name type="scientific">Pseudomarimonas salicorniae</name>
    <dbReference type="NCBI Taxonomy" id="2933270"/>
    <lineage>
        <taxon>Bacteria</taxon>
        <taxon>Pseudomonadati</taxon>
        <taxon>Pseudomonadota</taxon>
        <taxon>Gammaproteobacteria</taxon>
        <taxon>Lysobacterales</taxon>
        <taxon>Lysobacteraceae</taxon>
        <taxon>Pseudomarimonas</taxon>
    </lineage>
</organism>
<dbReference type="SUPFAM" id="SSF75304">
    <property type="entry name" value="Amidase signature (AS) enzymes"/>
    <property type="match status" value="1"/>
</dbReference>
<proteinExistence type="inferred from homology"/>
<dbReference type="Gene3D" id="3.90.1300.10">
    <property type="entry name" value="Amidase signature (AS) domain"/>
    <property type="match status" value="1"/>
</dbReference>
<dbReference type="EMBL" id="JALNMH010000007">
    <property type="protein sequence ID" value="MCK7594013.1"/>
    <property type="molecule type" value="Genomic_DNA"/>
</dbReference>
<dbReference type="Proteomes" id="UP001431449">
    <property type="component" value="Unassembled WGS sequence"/>
</dbReference>
<evidence type="ECO:0000259" key="2">
    <source>
        <dbReference type="Pfam" id="PF01425"/>
    </source>
</evidence>
<comment type="similarity">
    <text evidence="1">Belongs to the amidase family.</text>
</comment>
<keyword evidence="4" id="KW-1185">Reference proteome</keyword>
<dbReference type="InterPro" id="IPR023631">
    <property type="entry name" value="Amidase_dom"/>
</dbReference>
<dbReference type="InterPro" id="IPR000120">
    <property type="entry name" value="Amidase"/>
</dbReference>
<comment type="caution">
    <text evidence="3">The sequence shown here is derived from an EMBL/GenBank/DDBJ whole genome shotgun (WGS) entry which is preliminary data.</text>
</comment>
<evidence type="ECO:0000256" key="1">
    <source>
        <dbReference type="ARBA" id="ARBA00009199"/>
    </source>
</evidence>
<dbReference type="PANTHER" id="PTHR11895">
    <property type="entry name" value="TRANSAMIDASE"/>
    <property type="match status" value="1"/>
</dbReference>
<dbReference type="PANTHER" id="PTHR11895:SF7">
    <property type="entry name" value="GLUTAMYL-TRNA(GLN) AMIDOTRANSFERASE SUBUNIT A, MITOCHONDRIAL"/>
    <property type="match status" value="1"/>
</dbReference>
<dbReference type="InterPro" id="IPR036928">
    <property type="entry name" value="AS_sf"/>
</dbReference>
<reference evidence="3" key="1">
    <citation type="submission" date="2022-04" db="EMBL/GenBank/DDBJ databases">
        <title>Lysobacter sp. CAU 1642 isolated from sea sand.</title>
        <authorList>
            <person name="Kim W."/>
        </authorList>
    </citation>
    <scope>NUCLEOTIDE SEQUENCE</scope>
    <source>
        <strain evidence="3">CAU 1642</strain>
    </source>
</reference>
<sequence length="449" mass="46774">MSDATSALRNSSMCRQLSLLARGELSARALTESYLGAIERENPERNAFWVIDQEGALAAADAADLRRARGEPLGRLDGIPLAVKDNFDVKGLPTSGGLVGRRQMVAEQDAHCIARLRGAGAVILGKTSLDEAMLGTTGAHPTFGHVPHPLDAGLAAGGSSAGSAVAVAAGLASAAIGTDTLGSVRIPAAFCGVYGLRPTQGEISCAGVLPALPRLDVVGPLARSLDDLTLLLQVMSGYDNNDPRSRRRRVPLALPDWEPGSLRCGVIADPADLGAEPEVVAAFDKAIEECGRLLGKISSVPLAGFELPRLRRAAFLMMEAGLASLPAAELEGASARLQSMLDFARCRTAVHYAHADRALDSAVIATRRLFEQVDVLLLPTVPQPPPPLGAEEPSHLADFCSFASLAGCPALSLPLPGQLGLSLVGPRGSDLRLLELGEVIAALLGNEQE</sequence>
<dbReference type="RefSeq" id="WP_248208869.1">
    <property type="nucleotide sequence ID" value="NZ_JALNMH010000007.1"/>
</dbReference>
<evidence type="ECO:0000313" key="4">
    <source>
        <dbReference type="Proteomes" id="UP001431449"/>
    </source>
</evidence>
<gene>
    <name evidence="3" type="ORF">M0G41_10045</name>
</gene>